<dbReference type="EMBL" id="FUEG01000001">
    <property type="protein sequence ID" value="SJK99010.1"/>
    <property type="molecule type" value="Genomic_DNA"/>
</dbReference>
<gene>
    <name evidence="1" type="ORF">ARMOST_02291</name>
</gene>
<name>A0A284QRB0_ARMOS</name>
<organism evidence="1 2">
    <name type="scientific">Armillaria ostoyae</name>
    <name type="common">Armillaria root rot fungus</name>
    <dbReference type="NCBI Taxonomy" id="47428"/>
    <lineage>
        <taxon>Eukaryota</taxon>
        <taxon>Fungi</taxon>
        <taxon>Dikarya</taxon>
        <taxon>Basidiomycota</taxon>
        <taxon>Agaricomycotina</taxon>
        <taxon>Agaricomycetes</taxon>
        <taxon>Agaricomycetidae</taxon>
        <taxon>Agaricales</taxon>
        <taxon>Marasmiineae</taxon>
        <taxon>Physalacriaceae</taxon>
        <taxon>Armillaria</taxon>
    </lineage>
</organism>
<sequence length="122" mass="13375">MSMILLFNEVGGSSSSWSSHFLLVVLVSMDLSFTFVEEVLLFAFTVVKHLNVDSESVVKVIVIARPCSKEPGKDLHDLESLDKSIALDSDLGLWCIWSSRGTLMTSVSLVRQDGDEADDGHS</sequence>
<protein>
    <submittedName>
        <fullName evidence="1">Uncharacterized protein</fullName>
    </submittedName>
</protein>
<reference evidence="2" key="1">
    <citation type="journal article" date="2017" name="Nat. Ecol. Evol.">
        <title>Genome expansion and lineage-specific genetic innovations in the forest pathogenic fungi Armillaria.</title>
        <authorList>
            <person name="Sipos G."/>
            <person name="Prasanna A.N."/>
            <person name="Walter M.C."/>
            <person name="O'Connor E."/>
            <person name="Balint B."/>
            <person name="Krizsan K."/>
            <person name="Kiss B."/>
            <person name="Hess J."/>
            <person name="Varga T."/>
            <person name="Slot J."/>
            <person name="Riley R."/>
            <person name="Boka B."/>
            <person name="Rigling D."/>
            <person name="Barry K."/>
            <person name="Lee J."/>
            <person name="Mihaltcheva S."/>
            <person name="LaButti K."/>
            <person name="Lipzen A."/>
            <person name="Waldron R."/>
            <person name="Moloney N.M."/>
            <person name="Sperisen C."/>
            <person name="Kredics L."/>
            <person name="Vagvoelgyi C."/>
            <person name="Patrignani A."/>
            <person name="Fitzpatrick D."/>
            <person name="Nagy I."/>
            <person name="Doyle S."/>
            <person name="Anderson J.B."/>
            <person name="Grigoriev I.V."/>
            <person name="Gueldener U."/>
            <person name="Muensterkoetter M."/>
            <person name="Nagy L.G."/>
        </authorList>
    </citation>
    <scope>NUCLEOTIDE SEQUENCE [LARGE SCALE GENOMIC DNA]</scope>
    <source>
        <strain evidence="2">C18/9</strain>
    </source>
</reference>
<keyword evidence="2" id="KW-1185">Reference proteome</keyword>
<evidence type="ECO:0000313" key="2">
    <source>
        <dbReference type="Proteomes" id="UP000219338"/>
    </source>
</evidence>
<evidence type="ECO:0000313" key="1">
    <source>
        <dbReference type="EMBL" id="SJK99010.1"/>
    </source>
</evidence>
<dbReference type="AlphaFoldDB" id="A0A284QRB0"/>
<accession>A0A284QRB0</accession>
<dbReference type="Proteomes" id="UP000219338">
    <property type="component" value="Unassembled WGS sequence"/>
</dbReference>
<proteinExistence type="predicted"/>